<keyword evidence="3" id="KW-1185">Reference proteome</keyword>
<evidence type="ECO:0000313" key="3">
    <source>
        <dbReference type="Proteomes" id="UP001042704"/>
    </source>
</evidence>
<feature type="region of interest" description="Disordered" evidence="1">
    <location>
        <begin position="713"/>
        <end position="751"/>
    </location>
</feature>
<reference evidence="2" key="1">
    <citation type="journal article" date="2001" name="Int. J. Syst. Evol. Microbiol.">
        <title>Methanofollis aquaemaris sp. nov., a methanogen isolated from an aquaculture fish pond.</title>
        <authorList>
            <person name="Lai M.C."/>
            <person name="Chen S.C."/>
        </authorList>
    </citation>
    <scope>NUCLEOTIDE SEQUENCE</scope>
    <source>
        <strain evidence="2">N2F9704</strain>
    </source>
</reference>
<dbReference type="GeneID" id="76422914"/>
<gene>
    <name evidence="2" type="ORF">RJ40_01130</name>
</gene>
<accession>A0A8A3S0Q9</accession>
<organism evidence="2 3">
    <name type="scientific">Methanofollis aquaemaris</name>
    <dbReference type="NCBI Taxonomy" id="126734"/>
    <lineage>
        <taxon>Archaea</taxon>
        <taxon>Methanobacteriati</taxon>
        <taxon>Methanobacteriota</taxon>
        <taxon>Stenosarchaea group</taxon>
        <taxon>Methanomicrobia</taxon>
        <taxon>Methanomicrobiales</taxon>
        <taxon>Methanomicrobiaceae</taxon>
        <taxon>Methanofollis</taxon>
    </lineage>
</organism>
<evidence type="ECO:0000256" key="1">
    <source>
        <dbReference type="SAM" id="MobiDB-lite"/>
    </source>
</evidence>
<dbReference type="RefSeq" id="WP_265581514.1">
    <property type="nucleotide sequence ID" value="NZ_CP036172.1"/>
</dbReference>
<name>A0A8A3S0Q9_9EURY</name>
<dbReference type="AlphaFoldDB" id="A0A8A3S0Q9"/>
<proteinExistence type="predicted"/>
<protein>
    <recommendedName>
        <fullName evidence="4">DUF3821 domain-containing protein</fullName>
    </recommendedName>
</protein>
<reference evidence="2" key="2">
    <citation type="submission" date="2019-02" db="EMBL/GenBank/DDBJ databases">
        <authorList>
            <person name="Chen S.-C."/>
            <person name="Chien H.-H."/>
            <person name="Lai M.-C."/>
        </authorList>
    </citation>
    <scope>NUCLEOTIDE SEQUENCE</scope>
    <source>
        <strain evidence="2">N2F9704</strain>
    </source>
</reference>
<dbReference type="Proteomes" id="UP001042704">
    <property type="component" value="Chromosome"/>
</dbReference>
<evidence type="ECO:0008006" key="4">
    <source>
        <dbReference type="Google" id="ProtNLM"/>
    </source>
</evidence>
<dbReference type="KEGG" id="maqe:RJ40_01130"/>
<dbReference type="EMBL" id="CP036172">
    <property type="protein sequence ID" value="QSZ66197.1"/>
    <property type="molecule type" value="Genomic_DNA"/>
</dbReference>
<evidence type="ECO:0000313" key="2">
    <source>
        <dbReference type="EMBL" id="QSZ66197.1"/>
    </source>
</evidence>
<sequence length="779" mass="86170">MRIVRIDESGQQVDPIAITDNVANYIRGKPGQYYPVYSDGNRSESRYCLIQNAADSLGQMMIRTVGTDIKPDTNPSRQDAIPYRMGIQFQIPDHNLPLNQFQDSSWYEYELQGNIRTHSIINTAGSTVSLEDLAANPAVPDNNYVFRLSDQRAISPGSDATMVFRMTLNDLNYELPYSFRVQDYPLTLQLSESSVQRNDDLILTVKGMPFMQYDLSLPVPENGEDFPFFDGGGWDEPKISDYHVRAHPGWDGEVRLNIHIPKGAQPTSYTVSATGPGTVQPVTATFYIDQKAISLIFDEPDQNQYAIGDIIELSGTLKNIDKTSATKLIPIYLSVTGPNLPPNGAPLTDPSQEVVDGVPDSFTVTSYNPVFGIWSYNWETSKFSCDEGTYTVHANLQPIGYQKSSYPGAPGSIDGEVPPSWEYELSSPTLHAKFDENTGGVFARGDYLYSWWYARGSPGNTGMTSSTGHMKWYIFGPNFRYADFNPRFPLGDKEEKGSYGITHSRNFTYDLSPGNYFIVYQHPGHDGQFGLLPENSLFFRGNLRELFDVNNGNVLVDLGRLDAKNAADAMVKALDSPNIDDTFVMDTFTVEDPLIRIRPPGDLVVGDKMVVEGNTNLAGKGTTADGTNVADKLTLKITALDLYDSGKANTVMKIPVDYTTPGKYDSSSGLRPFSYDPVDTSSWYPGKYEITVQCKDVKYKSTTTFELLREGSQRTISVSEPEQDPSIPVTSAPTFTPDPGLTPAHVDETTPIPMTTRSPGFEAYLAVAAVIGALVVRRR</sequence>